<dbReference type="Gene3D" id="6.10.340.10">
    <property type="match status" value="1"/>
</dbReference>
<comment type="catalytic activity">
    <reaction evidence="1">
        <text>ATP + protein L-histidine = ADP + protein N-phospho-L-histidine.</text>
        <dbReference type="EC" id="2.7.13.3"/>
    </reaction>
</comment>
<proteinExistence type="predicted"/>
<dbReference type="InterPro" id="IPR004358">
    <property type="entry name" value="Sig_transdc_His_kin-like_C"/>
</dbReference>
<keyword evidence="17" id="KW-1185">Reference proteome</keyword>
<dbReference type="InterPro" id="IPR050428">
    <property type="entry name" value="TCS_sensor_his_kinase"/>
</dbReference>
<dbReference type="eggNOG" id="COG2205">
    <property type="taxonomic scope" value="Bacteria"/>
</dbReference>
<dbReference type="CDD" id="cd06225">
    <property type="entry name" value="HAMP"/>
    <property type="match status" value="1"/>
</dbReference>
<dbReference type="EMBL" id="CP001964">
    <property type="protein sequence ID" value="ADG73628.1"/>
    <property type="molecule type" value="Genomic_DNA"/>
</dbReference>
<evidence type="ECO:0000256" key="12">
    <source>
        <dbReference type="SAM" id="MobiDB-lite"/>
    </source>
</evidence>
<dbReference type="GO" id="GO:0000155">
    <property type="term" value="F:phosphorelay sensor kinase activity"/>
    <property type="evidence" value="ECO:0007669"/>
    <property type="project" value="InterPro"/>
</dbReference>
<evidence type="ECO:0000259" key="15">
    <source>
        <dbReference type="PROSITE" id="PS50885"/>
    </source>
</evidence>
<evidence type="ECO:0000256" key="6">
    <source>
        <dbReference type="ARBA" id="ARBA00022679"/>
    </source>
</evidence>
<dbReference type="InterPro" id="IPR003661">
    <property type="entry name" value="HisK_dim/P_dom"/>
</dbReference>
<dbReference type="SUPFAM" id="SSF158472">
    <property type="entry name" value="HAMP domain-like"/>
    <property type="match status" value="1"/>
</dbReference>
<evidence type="ECO:0000256" key="11">
    <source>
        <dbReference type="ARBA" id="ARBA00023136"/>
    </source>
</evidence>
<feature type="region of interest" description="Disordered" evidence="12">
    <location>
        <begin position="487"/>
        <end position="515"/>
    </location>
</feature>
<comment type="subcellular location">
    <subcellularLocation>
        <location evidence="3">Cell membrane</location>
    </subcellularLocation>
</comment>
<dbReference type="Pfam" id="PF02518">
    <property type="entry name" value="HATPase_c"/>
    <property type="match status" value="1"/>
</dbReference>
<dbReference type="InterPro" id="IPR003660">
    <property type="entry name" value="HAMP_dom"/>
</dbReference>
<dbReference type="AlphaFoldDB" id="D5UJA5"/>
<dbReference type="RefSeq" id="WP_013115962.1">
    <property type="nucleotide sequence ID" value="NC_014151.1"/>
</dbReference>
<evidence type="ECO:0000313" key="17">
    <source>
        <dbReference type="Proteomes" id="UP000000849"/>
    </source>
</evidence>
<dbReference type="Gene3D" id="3.30.565.10">
    <property type="entry name" value="Histidine kinase-like ATPase, C-terminal domain"/>
    <property type="match status" value="1"/>
</dbReference>
<evidence type="ECO:0000256" key="9">
    <source>
        <dbReference type="ARBA" id="ARBA00022989"/>
    </source>
</evidence>
<evidence type="ECO:0000256" key="5">
    <source>
        <dbReference type="ARBA" id="ARBA00022553"/>
    </source>
</evidence>
<evidence type="ECO:0000259" key="14">
    <source>
        <dbReference type="PROSITE" id="PS50109"/>
    </source>
</evidence>
<gene>
    <name evidence="16" type="ordered locus">Cfla_0716</name>
</gene>
<dbReference type="STRING" id="446466.Cfla_0716"/>
<dbReference type="InterPro" id="IPR005467">
    <property type="entry name" value="His_kinase_dom"/>
</dbReference>
<sequence length="515" mass="53388">MTRTDGEPQDTGARLRGLWDATSLQRRLVVITALLLSAGLVAVGTTATSLLERNMLALVDDKLATEARSVAADALRYLTNQGGHIGPTDYYVRVQAADEEAALVSPATESAYGTPRVRDLSALDASAGIGEPFTVASTRPGSPWRVVAYPFQAPDGTVGSVVVGLPLRDMHATTVRMAWSLALSGLVIVGAGVLAGRWAARRSLRPLDAIERTAAEIAAGDLSQRVPVAPASTEVGRLGVALNGMLSQIEEAFDARTASEARMRRFVADASHELRTPLATLRGYAELYRMGATTTPEQVADTMARIEGSATRMGSLVEDLLALARLDEGRGGQTGPVDLTVLAADAVSDLRALDPQRPVRLETIAGPAAPRVVVGDEARLRQVLANLVGNAARHTPPATPVEIVVGAGADDGTAVLEVRDHGPGIPPEHAARVFERFYRVDPSRGRDSGGSGLGMAIVAAIVASHGGTVAVLTTPGGGATVRVELPVDGPASDPRAVDATAGPDVATMAAPSPPS</sequence>
<keyword evidence="6" id="KW-0808">Transferase</keyword>
<dbReference type="FunFam" id="3.30.565.10:FF:000006">
    <property type="entry name" value="Sensor histidine kinase WalK"/>
    <property type="match status" value="1"/>
</dbReference>
<evidence type="ECO:0000256" key="4">
    <source>
        <dbReference type="ARBA" id="ARBA00012438"/>
    </source>
</evidence>
<dbReference type="Proteomes" id="UP000000849">
    <property type="component" value="Chromosome"/>
</dbReference>
<dbReference type="SMART" id="SM00388">
    <property type="entry name" value="HisKA"/>
    <property type="match status" value="1"/>
</dbReference>
<dbReference type="PROSITE" id="PS50109">
    <property type="entry name" value="HIS_KIN"/>
    <property type="match status" value="1"/>
</dbReference>
<dbReference type="SUPFAM" id="SSF47384">
    <property type="entry name" value="Homodimeric domain of signal transducing histidine kinase"/>
    <property type="match status" value="1"/>
</dbReference>
<dbReference type="Pfam" id="PF00672">
    <property type="entry name" value="HAMP"/>
    <property type="match status" value="1"/>
</dbReference>
<dbReference type="PROSITE" id="PS50885">
    <property type="entry name" value="HAMP"/>
    <property type="match status" value="1"/>
</dbReference>
<dbReference type="SMART" id="SM00387">
    <property type="entry name" value="HATPase_c"/>
    <property type="match status" value="1"/>
</dbReference>
<keyword evidence="5" id="KW-0597">Phosphoprotein</keyword>
<evidence type="ECO:0000256" key="8">
    <source>
        <dbReference type="ARBA" id="ARBA00022777"/>
    </source>
</evidence>
<dbReference type="KEGG" id="cfl:Cfla_0716"/>
<dbReference type="GO" id="GO:0005509">
    <property type="term" value="F:calcium ion binding"/>
    <property type="evidence" value="ECO:0007669"/>
    <property type="project" value="UniProtKB-ARBA"/>
</dbReference>
<name>D5UJA5_CELFN</name>
<organism evidence="16 17">
    <name type="scientific">Cellulomonas flavigena (strain ATCC 482 / DSM 20109 / BCRC 11376 / JCM 18109 / NBRC 3775 / NCIMB 8073 / NRS 134)</name>
    <dbReference type="NCBI Taxonomy" id="446466"/>
    <lineage>
        <taxon>Bacteria</taxon>
        <taxon>Bacillati</taxon>
        <taxon>Actinomycetota</taxon>
        <taxon>Actinomycetes</taxon>
        <taxon>Micrococcales</taxon>
        <taxon>Cellulomonadaceae</taxon>
        <taxon>Cellulomonas</taxon>
    </lineage>
</organism>
<dbReference type="InterPro" id="IPR036097">
    <property type="entry name" value="HisK_dim/P_sf"/>
</dbReference>
<keyword evidence="10" id="KW-0902">Two-component regulatory system</keyword>
<evidence type="ECO:0000256" key="2">
    <source>
        <dbReference type="ARBA" id="ARBA00001968"/>
    </source>
</evidence>
<keyword evidence="7 13" id="KW-0812">Transmembrane</keyword>
<keyword evidence="9 13" id="KW-1133">Transmembrane helix</keyword>
<dbReference type="SUPFAM" id="SSF55874">
    <property type="entry name" value="ATPase domain of HSP90 chaperone/DNA topoisomerase II/histidine kinase"/>
    <property type="match status" value="1"/>
</dbReference>
<dbReference type="PANTHER" id="PTHR45436">
    <property type="entry name" value="SENSOR HISTIDINE KINASE YKOH"/>
    <property type="match status" value="1"/>
</dbReference>
<keyword evidence="11 13" id="KW-0472">Membrane</keyword>
<dbReference type="InterPro" id="IPR003594">
    <property type="entry name" value="HATPase_dom"/>
</dbReference>
<dbReference type="EC" id="2.7.13.3" evidence="4"/>
<evidence type="ECO:0000313" key="16">
    <source>
        <dbReference type="EMBL" id="ADG73628.1"/>
    </source>
</evidence>
<evidence type="ECO:0000256" key="13">
    <source>
        <dbReference type="SAM" id="Phobius"/>
    </source>
</evidence>
<dbReference type="InterPro" id="IPR036890">
    <property type="entry name" value="HATPase_C_sf"/>
</dbReference>
<dbReference type="PANTHER" id="PTHR45436:SF5">
    <property type="entry name" value="SENSOR HISTIDINE KINASE TRCS"/>
    <property type="match status" value="1"/>
</dbReference>
<accession>D5UJA5</accession>
<protein>
    <recommendedName>
        <fullName evidence="4">histidine kinase</fullName>
        <ecNumber evidence="4">2.7.13.3</ecNumber>
    </recommendedName>
</protein>
<dbReference type="FunFam" id="1.10.287.130:FF:000001">
    <property type="entry name" value="Two-component sensor histidine kinase"/>
    <property type="match status" value="1"/>
</dbReference>
<feature type="transmembrane region" description="Helical" evidence="13">
    <location>
        <begin position="28"/>
        <end position="51"/>
    </location>
</feature>
<feature type="transmembrane region" description="Helical" evidence="13">
    <location>
        <begin position="178"/>
        <end position="200"/>
    </location>
</feature>
<reference evidence="16 17" key="1">
    <citation type="journal article" date="2010" name="Stand. Genomic Sci.">
        <title>Complete genome sequence of Cellulomonas flavigena type strain (134).</title>
        <authorList>
            <person name="Abt B."/>
            <person name="Foster B."/>
            <person name="Lapidus A."/>
            <person name="Clum A."/>
            <person name="Sun H."/>
            <person name="Pukall R."/>
            <person name="Lucas S."/>
            <person name="Glavina Del Rio T."/>
            <person name="Nolan M."/>
            <person name="Tice H."/>
            <person name="Cheng J.F."/>
            <person name="Pitluck S."/>
            <person name="Liolios K."/>
            <person name="Ivanova N."/>
            <person name="Mavromatis K."/>
            <person name="Ovchinnikova G."/>
            <person name="Pati A."/>
            <person name="Goodwin L."/>
            <person name="Chen A."/>
            <person name="Palaniappan K."/>
            <person name="Land M."/>
            <person name="Hauser L."/>
            <person name="Chang Y.J."/>
            <person name="Jeffries C.D."/>
            <person name="Rohde M."/>
            <person name="Goker M."/>
            <person name="Woyke T."/>
            <person name="Bristow J."/>
            <person name="Eisen J.A."/>
            <person name="Markowitz V."/>
            <person name="Hugenholtz P."/>
            <person name="Kyrpides N.C."/>
            <person name="Klenk H.P."/>
        </authorList>
    </citation>
    <scope>NUCLEOTIDE SEQUENCE [LARGE SCALE GENOMIC DNA]</scope>
    <source>
        <strain evidence="17">ATCC 482 / DSM 20109 / BCRC 11376 / JCM 18109 / NBRC 3775 / NCIMB 8073 / NRS 134</strain>
    </source>
</reference>
<evidence type="ECO:0000256" key="3">
    <source>
        <dbReference type="ARBA" id="ARBA00004236"/>
    </source>
</evidence>
<comment type="cofactor">
    <cofactor evidence="2">
        <name>a divalent metal cation</name>
        <dbReference type="ChEBI" id="CHEBI:60240"/>
    </cofactor>
</comment>
<feature type="domain" description="HAMP" evidence="15">
    <location>
        <begin position="201"/>
        <end position="254"/>
    </location>
</feature>
<evidence type="ECO:0000256" key="7">
    <source>
        <dbReference type="ARBA" id="ARBA00022692"/>
    </source>
</evidence>
<dbReference type="Pfam" id="PF00512">
    <property type="entry name" value="HisKA"/>
    <property type="match status" value="1"/>
</dbReference>
<dbReference type="HOGENOM" id="CLU_000445_89_6_11"/>
<dbReference type="CDD" id="cd00082">
    <property type="entry name" value="HisKA"/>
    <property type="match status" value="1"/>
</dbReference>
<dbReference type="CDD" id="cd00075">
    <property type="entry name" value="HATPase"/>
    <property type="match status" value="1"/>
</dbReference>
<dbReference type="SMART" id="SM00304">
    <property type="entry name" value="HAMP"/>
    <property type="match status" value="1"/>
</dbReference>
<keyword evidence="8 16" id="KW-0418">Kinase</keyword>
<dbReference type="Gene3D" id="1.10.287.130">
    <property type="match status" value="1"/>
</dbReference>
<evidence type="ECO:0000256" key="10">
    <source>
        <dbReference type="ARBA" id="ARBA00023012"/>
    </source>
</evidence>
<dbReference type="GO" id="GO:0005886">
    <property type="term" value="C:plasma membrane"/>
    <property type="evidence" value="ECO:0007669"/>
    <property type="project" value="UniProtKB-SubCell"/>
</dbReference>
<evidence type="ECO:0000256" key="1">
    <source>
        <dbReference type="ARBA" id="ARBA00000085"/>
    </source>
</evidence>
<feature type="domain" description="Histidine kinase" evidence="14">
    <location>
        <begin position="269"/>
        <end position="489"/>
    </location>
</feature>
<dbReference type="PRINTS" id="PR00344">
    <property type="entry name" value="BCTRLSENSOR"/>
</dbReference>